<name>A0A4Z2CUE9_SCHJA</name>
<dbReference type="GO" id="GO:0007095">
    <property type="term" value="P:mitotic G2 DNA damage checkpoint signaling"/>
    <property type="evidence" value="ECO:0007669"/>
    <property type="project" value="InterPro"/>
</dbReference>
<dbReference type="GO" id="GO:0000724">
    <property type="term" value="P:double-strand break repair via homologous recombination"/>
    <property type="evidence" value="ECO:0007669"/>
    <property type="project" value="TreeGrafter"/>
</dbReference>
<dbReference type="Gene3D" id="3.40.50.10980">
    <property type="entry name" value="Nibrin, BRCT2 domain"/>
    <property type="match status" value="1"/>
</dbReference>
<reference evidence="2 3" key="1">
    <citation type="submission" date="2019-03" db="EMBL/GenBank/DDBJ databases">
        <title>An improved genome assembly of the fluke Schistosoma japonicum.</title>
        <authorList>
            <person name="Hu W."/>
            <person name="Luo F."/>
            <person name="Yin M."/>
            <person name="Mo X."/>
            <person name="Sun C."/>
            <person name="Wu Q."/>
            <person name="Zhu B."/>
            <person name="Xiang M."/>
            <person name="Wang J."/>
            <person name="Wang Y."/>
            <person name="Zhang T."/>
            <person name="Xu B."/>
            <person name="Zheng H."/>
            <person name="Feng Z."/>
        </authorList>
    </citation>
    <scope>NUCLEOTIDE SEQUENCE [LARGE SCALE GENOMIC DNA]</scope>
    <source>
        <strain evidence="2">HuSjv2</strain>
        <tissue evidence="2">Worms</tissue>
    </source>
</reference>
<feature type="domain" description="Nibrin second BRCT" evidence="1">
    <location>
        <begin position="229"/>
        <end position="349"/>
    </location>
</feature>
<dbReference type="CDD" id="cd17741">
    <property type="entry name" value="BRCT_nibrin"/>
    <property type="match status" value="1"/>
</dbReference>
<dbReference type="OrthoDB" id="552194at2759"/>
<comment type="caution">
    <text evidence="2">The sequence shown here is derived from an EMBL/GenBank/DDBJ whole genome shotgun (WGS) entry which is preliminary data.</text>
</comment>
<dbReference type="Proteomes" id="UP000311919">
    <property type="component" value="Unassembled WGS sequence"/>
</dbReference>
<dbReference type="InterPro" id="IPR036420">
    <property type="entry name" value="BRCT_dom_sf"/>
</dbReference>
<accession>A0A4Z2CUE9</accession>
<dbReference type="GO" id="GO:0003684">
    <property type="term" value="F:damaged DNA binding"/>
    <property type="evidence" value="ECO:0007669"/>
    <property type="project" value="TreeGrafter"/>
</dbReference>
<evidence type="ECO:0000259" key="1">
    <source>
        <dbReference type="Pfam" id="PF16508"/>
    </source>
</evidence>
<dbReference type="InterPro" id="IPR040227">
    <property type="entry name" value="Nibrin-rel"/>
</dbReference>
<dbReference type="InterPro" id="IPR043014">
    <property type="entry name" value="Nibrin_BRCT2_sf"/>
</dbReference>
<dbReference type="Pfam" id="PF16508">
    <property type="entry name" value="NIBRIN_BRCT_II"/>
    <property type="match status" value="1"/>
</dbReference>
<dbReference type="SUPFAM" id="SSF52113">
    <property type="entry name" value="BRCT domain"/>
    <property type="match status" value="1"/>
</dbReference>
<evidence type="ECO:0000313" key="2">
    <source>
        <dbReference type="EMBL" id="TNN07827.1"/>
    </source>
</evidence>
<organism evidence="2 3">
    <name type="scientific">Schistosoma japonicum</name>
    <name type="common">Blood fluke</name>
    <dbReference type="NCBI Taxonomy" id="6182"/>
    <lineage>
        <taxon>Eukaryota</taxon>
        <taxon>Metazoa</taxon>
        <taxon>Spiralia</taxon>
        <taxon>Lophotrochozoa</taxon>
        <taxon>Platyhelminthes</taxon>
        <taxon>Trematoda</taxon>
        <taxon>Digenea</taxon>
        <taxon>Strigeidida</taxon>
        <taxon>Schistosomatoidea</taxon>
        <taxon>Schistosomatidae</taxon>
        <taxon>Schistosoma</taxon>
    </lineage>
</organism>
<dbReference type="EMBL" id="SKCS01000420">
    <property type="protein sequence ID" value="TNN07827.1"/>
    <property type="molecule type" value="Genomic_DNA"/>
</dbReference>
<dbReference type="STRING" id="6182.A0A4Z2CUE9"/>
<protein>
    <submittedName>
        <fullName evidence="2">Nibrin</fullName>
    </submittedName>
</protein>
<evidence type="ECO:0000313" key="3">
    <source>
        <dbReference type="Proteomes" id="UP000311919"/>
    </source>
</evidence>
<proteinExistence type="predicted"/>
<dbReference type="PANTHER" id="PTHR12162">
    <property type="entry name" value="NIBRIN-RELATED"/>
    <property type="match status" value="1"/>
</dbReference>
<gene>
    <name evidence="2" type="ORF">EWB00_007441</name>
</gene>
<dbReference type="PANTHER" id="PTHR12162:SF0">
    <property type="entry name" value="NIBRIN"/>
    <property type="match status" value="1"/>
</dbReference>
<sequence>MSESVGRDHNQGGKALYLMWELHESSTNNEHMKSFVIGQPGIIKFGGWECDIVIQPSVRGEIARLLVTNVHGFQFNLSESVQGQSLVNGVSLSKEYQCIKSGDVIHFPSAPTKNFVLFYVETNILFSSMDRDMKRKMKAVATSIGANTLNEWSNKCNLLIMQSLVVTSKVIYALLKCIPIVTPDYLEEIKKIRCNKIAVKPDPKDFMPIVKEEKLTQNDASRFSPNDLRRHLFSGKVFLVLSKYKYDTLSEMVHLGSGRLYLFDSPDALQNLCSDSKMCLSKCVSLDKTLHDVLLKPECCVVHLHPTSGIESWQRKIYTVLRSLRRRPILESELGFAVVYCSTKLYCNPDKRCPDGLYQEIDVSGAFSVNPFQIESQVMLSEFSESSVTVNNARIPDLSYENILPKMKNIESDTGHKLNLCQTVSSCENKFGSSISRIFPTKTPERIVPGRLLVCDSERVFSQKFVDSPLIPPLDSENQEPYKLKTTSEEYISTSTYEPSLLHRRSVCADDELLNTLNCMPSLLQTTIKKGILLEPNTNNKNDSTQLSTFLPTENVNNVKPEILKHELSILKNHSDSPVVSELNLFSPELNKSPPFSSKSVNCASEGWLRKRITGNDVSDIDTSNQTNLVIITPMTVSVNIPNSTVIDKHCDKINFKNFIKVWPAYFSQNLSLKSGVSRSYPLKPIHLASFQQTLERNSDDLKRFVKSEYPKDDEQERINKLFE</sequence>
<dbReference type="InterPro" id="IPR032429">
    <property type="entry name" value="Nibrin_BRCT2"/>
</dbReference>
<dbReference type="GO" id="GO:0030870">
    <property type="term" value="C:Mre11 complex"/>
    <property type="evidence" value="ECO:0007669"/>
    <property type="project" value="InterPro"/>
</dbReference>
<dbReference type="Gene3D" id="3.40.50.10190">
    <property type="entry name" value="BRCT domain"/>
    <property type="match status" value="1"/>
</dbReference>
<keyword evidence="3" id="KW-1185">Reference proteome</keyword>
<dbReference type="AlphaFoldDB" id="A0A4Z2CUE9"/>